<dbReference type="Proteomes" id="UP001153328">
    <property type="component" value="Unassembled WGS sequence"/>
</dbReference>
<dbReference type="EMBL" id="CAJVAX010000021">
    <property type="protein sequence ID" value="CAG7655550.1"/>
    <property type="molecule type" value="Genomic_DNA"/>
</dbReference>
<accession>A0A9W4H774</accession>
<sequence length="58" mass="6315">MSVQVSHGPRLSDVRRFAPSAAVLRRGPGHLAMSAVRGACCVRSRRTPLLSVRERTTT</sequence>
<evidence type="ECO:0000313" key="1">
    <source>
        <dbReference type="EMBL" id="CAG7655550.1"/>
    </source>
</evidence>
<name>A0A9W4H774_9ACTN</name>
<evidence type="ECO:0000313" key="2">
    <source>
        <dbReference type="Proteomes" id="UP001153328"/>
    </source>
</evidence>
<protein>
    <submittedName>
        <fullName evidence="1">Uncharacterized protein</fullName>
    </submittedName>
</protein>
<keyword evidence="2" id="KW-1185">Reference proteome</keyword>
<gene>
    <name evidence="1" type="ORF">SBRY_70163</name>
</gene>
<dbReference type="AlphaFoldDB" id="A0A9W4H774"/>
<comment type="caution">
    <text evidence="1">The sequence shown here is derived from an EMBL/GenBank/DDBJ whole genome shotgun (WGS) entry which is preliminary data.</text>
</comment>
<proteinExistence type="predicted"/>
<organism evidence="1 2">
    <name type="scientific">Actinacidiphila bryophytorum</name>
    <dbReference type="NCBI Taxonomy" id="1436133"/>
    <lineage>
        <taxon>Bacteria</taxon>
        <taxon>Bacillati</taxon>
        <taxon>Actinomycetota</taxon>
        <taxon>Actinomycetes</taxon>
        <taxon>Kitasatosporales</taxon>
        <taxon>Streptomycetaceae</taxon>
        <taxon>Actinacidiphila</taxon>
    </lineage>
</organism>
<reference evidence="1" key="1">
    <citation type="submission" date="2021-06" db="EMBL/GenBank/DDBJ databases">
        <authorList>
            <person name="Arsene-Ploetze F."/>
        </authorList>
    </citation>
    <scope>NUCLEOTIDE SEQUENCE</scope>
    <source>
        <strain evidence="1">SBRY1</strain>
    </source>
</reference>